<dbReference type="AlphaFoldDB" id="A0A8J5V8B6"/>
<dbReference type="Proteomes" id="UP000729402">
    <property type="component" value="Unassembled WGS sequence"/>
</dbReference>
<evidence type="ECO:0000313" key="2">
    <source>
        <dbReference type="EMBL" id="KAG8050611.1"/>
    </source>
</evidence>
<feature type="region of interest" description="Disordered" evidence="1">
    <location>
        <begin position="1"/>
        <end position="34"/>
    </location>
</feature>
<sequence>MAGPLGLLSPGRAQPPQDKETVETRRPELRPPHRHSLLSLACSGESKTLAAFDLFVAPPACRPAIRASGLLSPDLSCPAPSWSCSGTRTLI</sequence>
<evidence type="ECO:0000256" key="1">
    <source>
        <dbReference type="SAM" id="MobiDB-lite"/>
    </source>
</evidence>
<organism evidence="2 3">
    <name type="scientific">Zizania palustris</name>
    <name type="common">Northern wild rice</name>
    <dbReference type="NCBI Taxonomy" id="103762"/>
    <lineage>
        <taxon>Eukaryota</taxon>
        <taxon>Viridiplantae</taxon>
        <taxon>Streptophyta</taxon>
        <taxon>Embryophyta</taxon>
        <taxon>Tracheophyta</taxon>
        <taxon>Spermatophyta</taxon>
        <taxon>Magnoliopsida</taxon>
        <taxon>Liliopsida</taxon>
        <taxon>Poales</taxon>
        <taxon>Poaceae</taxon>
        <taxon>BOP clade</taxon>
        <taxon>Oryzoideae</taxon>
        <taxon>Oryzeae</taxon>
        <taxon>Zizaniinae</taxon>
        <taxon>Zizania</taxon>
    </lineage>
</organism>
<comment type="caution">
    <text evidence="2">The sequence shown here is derived from an EMBL/GenBank/DDBJ whole genome shotgun (WGS) entry which is preliminary data.</text>
</comment>
<evidence type="ECO:0000313" key="3">
    <source>
        <dbReference type="Proteomes" id="UP000729402"/>
    </source>
</evidence>
<gene>
    <name evidence="2" type="ORF">GUJ93_ZPchr0009g296</name>
</gene>
<dbReference type="EMBL" id="JAAALK010000289">
    <property type="protein sequence ID" value="KAG8050611.1"/>
    <property type="molecule type" value="Genomic_DNA"/>
</dbReference>
<reference evidence="2" key="1">
    <citation type="journal article" date="2021" name="bioRxiv">
        <title>Whole Genome Assembly and Annotation of Northern Wild Rice, Zizania palustris L., Supports a Whole Genome Duplication in the Zizania Genus.</title>
        <authorList>
            <person name="Haas M."/>
            <person name="Kono T."/>
            <person name="Macchietto M."/>
            <person name="Millas R."/>
            <person name="McGilp L."/>
            <person name="Shao M."/>
            <person name="Duquette J."/>
            <person name="Hirsch C.N."/>
            <person name="Kimball J."/>
        </authorList>
    </citation>
    <scope>NUCLEOTIDE SEQUENCE</scope>
    <source>
        <tissue evidence="2">Fresh leaf tissue</tissue>
    </source>
</reference>
<protein>
    <submittedName>
        <fullName evidence="2">Uncharacterized protein</fullName>
    </submittedName>
</protein>
<proteinExistence type="predicted"/>
<reference evidence="2" key="2">
    <citation type="submission" date="2021-02" db="EMBL/GenBank/DDBJ databases">
        <authorList>
            <person name="Kimball J.A."/>
            <person name="Haas M.W."/>
            <person name="Macchietto M."/>
            <person name="Kono T."/>
            <person name="Duquette J."/>
            <person name="Shao M."/>
        </authorList>
    </citation>
    <scope>NUCLEOTIDE SEQUENCE</scope>
    <source>
        <tissue evidence="2">Fresh leaf tissue</tissue>
    </source>
</reference>
<feature type="compositionally biased region" description="Basic and acidic residues" evidence="1">
    <location>
        <begin position="17"/>
        <end position="31"/>
    </location>
</feature>
<keyword evidence="3" id="KW-1185">Reference proteome</keyword>
<accession>A0A8J5V8B6</accession>
<name>A0A8J5V8B6_ZIZPA</name>